<keyword evidence="5" id="KW-1185">Reference proteome</keyword>
<evidence type="ECO:0000259" key="2">
    <source>
        <dbReference type="Pfam" id="PF18962"/>
    </source>
</evidence>
<dbReference type="PANTHER" id="PTHR44103">
    <property type="entry name" value="PROPROTEIN CONVERTASE P"/>
    <property type="match status" value="1"/>
</dbReference>
<dbReference type="Pfam" id="PF18962">
    <property type="entry name" value="Por_Secre_tail"/>
    <property type="match status" value="1"/>
</dbReference>
<evidence type="ECO:0000313" key="5">
    <source>
        <dbReference type="Proteomes" id="UP000759529"/>
    </source>
</evidence>
<dbReference type="NCBIfam" id="TIGR04183">
    <property type="entry name" value="Por_Secre_tail"/>
    <property type="match status" value="1"/>
</dbReference>
<accession>A0ABS2CWP4</accession>
<reference evidence="4 5" key="1">
    <citation type="submission" date="2021-02" db="EMBL/GenBank/DDBJ databases">
        <authorList>
            <person name="Jung H.S."/>
            <person name="Chun B.H."/>
            <person name="Jeon C.O."/>
        </authorList>
    </citation>
    <scope>NUCLEOTIDE SEQUENCE [LARGE SCALE GENOMIC DNA]</scope>
    <source>
        <strain evidence="4 5">LMG 25203</strain>
    </source>
</reference>
<dbReference type="RefSeq" id="WP_187657634.1">
    <property type="nucleotide sequence ID" value="NZ_JACSOD020000477.1"/>
</dbReference>
<proteinExistence type="predicted"/>
<dbReference type="EMBL" id="JACSOD020000477">
    <property type="protein sequence ID" value="MBM6499351.1"/>
    <property type="molecule type" value="Genomic_DNA"/>
</dbReference>
<sequence length="1012" mass="110585">MRTIYQTSNFSNTITLADFNNNGLPDIFIRYDTGIAWIRNDGNATFSTLTTIPTSNNYFRFFDVGDIDNDGDIDLVGNVENNFGTKKLIYKLNDGLGNFGADQNIRQDLTEIKAIKLGDLDNDNRLDLIVAIRNNNNSEYFSDLNWYKNSASLTFTTMPAVDLKIRMISQIDVFDLNNDGHKDLSTFSYNHRTTSYQNSGSATFGAPKYPAAANLGASSAMAGDMDGDGDTDLVTSSLSEGKIYWYKNTNNSFGNQIVVSHLADNAKKVFLADMDGDDDLDIISISGPSTSGYNDKISWYKNLDGLGNFGAQINIPIDTYDSPDGLVVYDVDADGDNDIVTSLDNWPDDGDKIVWYANNGSGSFSAEQLIAAGPDSVMALKKADIDNDGDFDLVCASRLDNTISWFQNTNGSGSFGPKQVITSTALSVADVAIADFDSDGDNDVAYVSNGSADDLLWQPNLGTGTFGAAQLINSNIDSNGALTLVASDIDNDSDMDIIVGESTKATWSENLYGQANFEPPKTIATALTTITSSQTMDADNDGDLDILMTTSGSNKVVWFINQGLNQNTIKGTVRLDIEGNGCGANDAKLPNILVSTTNGTNTYATLTSRNEYIGQYRLYVGQGEFETTVMADIPSYFVLNPSSDAASFTEYGNIDTADFCIEPTGIFNDLNVALYPLNEARPGFDVSYNFIYKNIGTTTLTGQATLQYDNTKMQFLNANVMPTSQTANSLIFDYTNLTPFEIRSVILNFNILPPPTTNIGETLVFTATVTPIDGDYTPEDNTFILQETLIGSYDPNDITCLEGDQVLIANADDYLHYRIRFQNTGTASAINVRVEHELDPKLDWTTIQLEGMSHNGRTTITDESQVTFMFNNIRLPHSAANEAASNGYIMFKIKPKANTIELGDTVSATAAIYFDFNPPIITNTAHTTYVNTLNNNEFGIAKWVIYPNPAKELLSVTGIDQIELLQVNTILGSNVLEARNTNQINVADLEVGVYLLTITTEKGNYTQKFIKQ</sequence>
<dbReference type="InterPro" id="IPR028994">
    <property type="entry name" value="Integrin_alpha_N"/>
</dbReference>
<keyword evidence="1" id="KW-0732">Signal</keyword>
<comment type="caution">
    <text evidence="4">The sequence shown here is derived from an EMBL/GenBank/DDBJ whole genome shotgun (WGS) entry which is preliminary data.</text>
</comment>
<dbReference type="Gene3D" id="2.130.10.130">
    <property type="entry name" value="Integrin alpha, N-terminal"/>
    <property type="match status" value="3"/>
</dbReference>
<dbReference type="SUPFAM" id="SSF69318">
    <property type="entry name" value="Integrin alpha N-terminal domain"/>
    <property type="match status" value="2"/>
</dbReference>
<dbReference type="PANTHER" id="PTHR44103:SF1">
    <property type="entry name" value="PROPROTEIN CONVERTASE P"/>
    <property type="match status" value="1"/>
</dbReference>
<evidence type="ECO:0000313" key="4">
    <source>
        <dbReference type="EMBL" id="MBM6499351.1"/>
    </source>
</evidence>
<dbReference type="InterPro" id="IPR055353">
    <property type="entry name" value="DUF7619"/>
</dbReference>
<feature type="domain" description="DUF7619" evidence="3">
    <location>
        <begin position="794"/>
        <end position="928"/>
    </location>
</feature>
<dbReference type="InterPro" id="IPR013517">
    <property type="entry name" value="FG-GAP"/>
</dbReference>
<evidence type="ECO:0000256" key="1">
    <source>
        <dbReference type="ARBA" id="ARBA00022729"/>
    </source>
</evidence>
<dbReference type="Proteomes" id="UP000759529">
    <property type="component" value="Unassembled WGS sequence"/>
</dbReference>
<dbReference type="Pfam" id="PF13517">
    <property type="entry name" value="FG-GAP_3"/>
    <property type="match status" value="4"/>
</dbReference>
<dbReference type="InterPro" id="IPR026444">
    <property type="entry name" value="Secre_tail"/>
</dbReference>
<name>A0ABS2CWP4_9FLAO</name>
<gene>
    <name evidence="4" type="ORF">H9X54_008580</name>
</gene>
<protein>
    <submittedName>
        <fullName evidence="4">T9SS type A sorting domain-containing protein</fullName>
    </submittedName>
</protein>
<feature type="domain" description="Secretion system C-terminal sorting" evidence="2">
    <location>
        <begin position="945"/>
        <end position="1010"/>
    </location>
</feature>
<evidence type="ECO:0000259" key="3">
    <source>
        <dbReference type="Pfam" id="PF24595"/>
    </source>
</evidence>
<dbReference type="Pfam" id="PF24595">
    <property type="entry name" value="DUF7619"/>
    <property type="match status" value="1"/>
</dbReference>
<organism evidence="4 5">
    <name type="scientific">Flavobacterium macrobrachii</name>
    <dbReference type="NCBI Taxonomy" id="591204"/>
    <lineage>
        <taxon>Bacteria</taxon>
        <taxon>Pseudomonadati</taxon>
        <taxon>Bacteroidota</taxon>
        <taxon>Flavobacteriia</taxon>
        <taxon>Flavobacteriales</taxon>
        <taxon>Flavobacteriaceae</taxon>
        <taxon>Flavobacterium</taxon>
    </lineage>
</organism>